<keyword evidence="1 4" id="KW-0689">Ribosomal protein</keyword>
<evidence type="ECO:0000313" key="8">
    <source>
        <dbReference type="EMBL" id="KAB2928934.1"/>
    </source>
</evidence>
<comment type="similarity">
    <text evidence="4 5">Belongs to the universal ribosomal protein uS15 family.</text>
</comment>
<feature type="region of interest" description="Disordered" evidence="7">
    <location>
        <begin position="1"/>
        <end position="23"/>
    </location>
</feature>
<evidence type="ECO:0000256" key="5">
    <source>
        <dbReference type="RuleBase" id="RU003919"/>
    </source>
</evidence>
<evidence type="ECO:0000256" key="4">
    <source>
        <dbReference type="HAMAP-Rule" id="MF_01343"/>
    </source>
</evidence>
<dbReference type="EMBL" id="WBUI01000041">
    <property type="protein sequence ID" value="KAB2928934.1"/>
    <property type="molecule type" value="Genomic_DNA"/>
</dbReference>
<dbReference type="Gene3D" id="6.10.250.3130">
    <property type="match status" value="1"/>
</dbReference>
<dbReference type="GO" id="GO:0022627">
    <property type="term" value="C:cytosolic small ribosomal subunit"/>
    <property type="evidence" value="ECO:0007669"/>
    <property type="project" value="TreeGrafter"/>
</dbReference>
<dbReference type="InterPro" id="IPR005290">
    <property type="entry name" value="Ribosomal_uS15_bac-type"/>
</dbReference>
<dbReference type="SUPFAM" id="SSF47060">
    <property type="entry name" value="S15/NS1 RNA-binding domain"/>
    <property type="match status" value="1"/>
</dbReference>
<accession>A0A833GXG6</accession>
<dbReference type="OrthoDB" id="9799262at2"/>
<gene>
    <name evidence="4 8" type="primary">rpsO</name>
    <name evidence="8" type="ORF">F9K24_21320</name>
</gene>
<dbReference type="GO" id="GO:0003735">
    <property type="term" value="F:structural constituent of ribosome"/>
    <property type="evidence" value="ECO:0007669"/>
    <property type="project" value="InterPro"/>
</dbReference>
<keyword evidence="4 6" id="KW-0699">rRNA-binding</keyword>
<evidence type="ECO:0000256" key="6">
    <source>
        <dbReference type="RuleBase" id="RU004524"/>
    </source>
</evidence>
<protein>
    <recommendedName>
        <fullName evidence="4">Small ribosomal subunit protein uS15</fullName>
    </recommendedName>
</protein>
<dbReference type="HAMAP" id="MF_01343_B">
    <property type="entry name" value="Ribosomal_uS15_B"/>
    <property type="match status" value="1"/>
</dbReference>
<dbReference type="SMART" id="SM01387">
    <property type="entry name" value="Ribosomal_S15"/>
    <property type="match status" value="1"/>
</dbReference>
<dbReference type="PANTHER" id="PTHR23321:SF26">
    <property type="entry name" value="SMALL RIBOSOMAL SUBUNIT PROTEIN US15M"/>
    <property type="match status" value="1"/>
</dbReference>
<dbReference type="NCBIfam" id="TIGR00952">
    <property type="entry name" value="S15_bact"/>
    <property type="match status" value="1"/>
</dbReference>
<keyword evidence="2 4" id="KW-0687">Ribonucleoprotein</keyword>
<dbReference type="CDD" id="cd00353">
    <property type="entry name" value="Ribosomal_S15p_S13e"/>
    <property type="match status" value="1"/>
</dbReference>
<dbReference type="Proteomes" id="UP000460298">
    <property type="component" value="Unassembled WGS sequence"/>
</dbReference>
<name>A0A833GXG6_9LEPT</name>
<sequence>MLTRDDKSAVLKQHQKHAKDTGSTEVQIALITARIRDLTEHFKAHKTDHHSRRGLLKLVGRRRRLIDYLKSRNPEQYKKLIEELGLRK</sequence>
<dbReference type="AlphaFoldDB" id="A0A833GXG6"/>
<dbReference type="PANTHER" id="PTHR23321">
    <property type="entry name" value="RIBOSOMAL PROTEIN S15, BACTERIAL AND ORGANELLAR"/>
    <property type="match status" value="1"/>
</dbReference>
<dbReference type="RefSeq" id="WP_002775407.1">
    <property type="nucleotide sequence ID" value="NZ_JQDG01000035.1"/>
</dbReference>
<evidence type="ECO:0000313" key="9">
    <source>
        <dbReference type="Proteomes" id="UP000460298"/>
    </source>
</evidence>
<organism evidence="8 9">
    <name type="scientific">Leptonema illini</name>
    <dbReference type="NCBI Taxonomy" id="183"/>
    <lineage>
        <taxon>Bacteria</taxon>
        <taxon>Pseudomonadati</taxon>
        <taxon>Spirochaetota</taxon>
        <taxon>Spirochaetia</taxon>
        <taxon>Leptospirales</taxon>
        <taxon>Leptospiraceae</taxon>
        <taxon>Leptonema</taxon>
    </lineage>
</organism>
<proteinExistence type="inferred from homology"/>
<comment type="function">
    <text evidence="4">Forms an intersubunit bridge (bridge B4) with the 23S rRNA of the 50S subunit in the ribosome.</text>
</comment>
<dbReference type="GO" id="GO:0019843">
    <property type="term" value="F:rRNA binding"/>
    <property type="evidence" value="ECO:0007669"/>
    <property type="project" value="UniProtKB-UniRule"/>
</dbReference>
<reference evidence="8 9" key="1">
    <citation type="submission" date="2019-10" db="EMBL/GenBank/DDBJ databases">
        <title>Extracellular Electron Transfer in a Candidatus Methanoperedens spp. Enrichment Culture.</title>
        <authorList>
            <person name="Berger S."/>
            <person name="Rangel Shaw D."/>
            <person name="Berben T."/>
            <person name="In 'T Zandt M."/>
            <person name="Frank J."/>
            <person name="Reimann J."/>
            <person name="Jetten M.S.M."/>
            <person name="Welte C.U."/>
        </authorList>
    </citation>
    <scope>NUCLEOTIDE SEQUENCE [LARGE SCALE GENOMIC DNA]</scope>
    <source>
        <strain evidence="8">SB12</strain>
    </source>
</reference>
<evidence type="ECO:0000256" key="7">
    <source>
        <dbReference type="SAM" id="MobiDB-lite"/>
    </source>
</evidence>
<dbReference type="FunFam" id="1.10.287.10:FF:000002">
    <property type="entry name" value="30S ribosomal protein S15"/>
    <property type="match status" value="1"/>
</dbReference>
<evidence type="ECO:0000256" key="2">
    <source>
        <dbReference type="ARBA" id="ARBA00023274"/>
    </source>
</evidence>
<keyword evidence="4 6" id="KW-0694">RNA-binding</keyword>
<dbReference type="InterPro" id="IPR009068">
    <property type="entry name" value="uS15_NS1_RNA-bd_sf"/>
</dbReference>
<comment type="function">
    <text evidence="4 6">One of the primary rRNA binding proteins, it binds directly to 16S rRNA where it helps nucleate assembly of the platform of the 30S subunit by binding and bridging several RNA helices of the 16S rRNA.</text>
</comment>
<comment type="subunit">
    <text evidence="3 4">Part of the 30S ribosomal subunit. Forms a bridge to the 50S subunit in the 70S ribosome, contacting the 23S rRNA.</text>
</comment>
<dbReference type="GO" id="GO:0006412">
    <property type="term" value="P:translation"/>
    <property type="evidence" value="ECO:0007669"/>
    <property type="project" value="UniProtKB-UniRule"/>
</dbReference>
<dbReference type="InterPro" id="IPR000589">
    <property type="entry name" value="Ribosomal_uS15"/>
</dbReference>
<dbReference type="Gene3D" id="1.10.287.10">
    <property type="entry name" value="S15/NS1, RNA-binding"/>
    <property type="match status" value="1"/>
</dbReference>
<evidence type="ECO:0000256" key="1">
    <source>
        <dbReference type="ARBA" id="ARBA00022980"/>
    </source>
</evidence>
<comment type="caution">
    <text evidence="8">The sequence shown here is derived from an EMBL/GenBank/DDBJ whole genome shotgun (WGS) entry which is preliminary data.</text>
</comment>
<dbReference type="Pfam" id="PF00312">
    <property type="entry name" value="Ribosomal_S15"/>
    <property type="match status" value="1"/>
</dbReference>
<evidence type="ECO:0000256" key="3">
    <source>
        <dbReference type="ARBA" id="ARBA00064542"/>
    </source>
</evidence>
<dbReference type="PROSITE" id="PS00362">
    <property type="entry name" value="RIBOSOMAL_S15"/>
    <property type="match status" value="1"/>
</dbReference>